<feature type="transmembrane region" description="Helical" evidence="1">
    <location>
        <begin position="7"/>
        <end position="29"/>
    </location>
</feature>
<reference evidence="3" key="1">
    <citation type="submission" date="2016-02" db="EMBL/GenBank/DDBJ databases">
        <authorList>
            <person name="Rodrigo-Torres Lidia"/>
            <person name="Arahal R.David."/>
        </authorList>
    </citation>
    <scope>NUCLEOTIDE SEQUENCE [LARGE SCALE GENOMIC DNA]</scope>
    <source>
        <strain evidence="3">CECT 9029</strain>
    </source>
</reference>
<evidence type="ECO:0008006" key="4">
    <source>
        <dbReference type="Google" id="ProtNLM"/>
    </source>
</evidence>
<sequence length="39" mass="4489">MNKQGKAFAWFVGLWFAGVFAVTALAYFIRYTMQWVGLV</sequence>
<name>A0A128EYQ8_9GAMM</name>
<dbReference type="RefSeq" id="WP_157487784.1">
    <property type="nucleotide sequence ID" value="NZ_FIZX01000001.1"/>
</dbReference>
<protein>
    <recommendedName>
        <fullName evidence="4">DUF2474 domain-containing protein</fullName>
    </recommendedName>
</protein>
<proteinExistence type="predicted"/>
<dbReference type="Pfam" id="PF10617">
    <property type="entry name" value="DUF2474"/>
    <property type="match status" value="1"/>
</dbReference>
<keyword evidence="3" id="KW-1185">Reference proteome</keyword>
<accession>A0A128EYQ8</accession>
<dbReference type="EMBL" id="FIZX01000001">
    <property type="protein sequence ID" value="CZF79703.1"/>
    <property type="molecule type" value="Genomic_DNA"/>
</dbReference>
<evidence type="ECO:0000313" key="3">
    <source>
        <dbReference type="Proteomes" id="UP000071641"/>
    </source>
</evidence>
<keyword evidence="1" id="KW-0472">Membrane</keyword>
<dbReference type="InterPro" id="IPR018895">
    <property type="entry name" value="DUF2474"/>
</dbReference>
<dbReference type="AlphaFoldDB" id="A0A128EYQ8"/>
<gene>
    <name evidence="2" type="ORF">GCE9029_01606</name>
</gene>
<evidence type="ECO:0000313" key="2">
    <source>
        <dbReference type="EMBL" id="CZF79703.1"/>
    </source>
</evidence>
<dbReference type="Proteomes" id="UP000071641">
    <property type="component" value="Unassembled WGS sequence"/>
</dbReference>
<organism evidence="2 3">
    <name type="scientific">Grimontia celer</name>
    <dbReference type="NCBI Taxonomy" id="1796497"/>
    <lineage>
        <taxon>Bacteria</taxon>
        <taxon>Pseudomonadati</taxon>
        <taxon>Pseudomonadota</taxon>
        <taxon>Gammaproteobacteria</taxon>
        <taxon>Vibrionales</taxon>
        <taxon>Vibrionaceae</taxon>
        <taxon>Grimontia</taxon>
    </lineage>
</organism>
<keyword evidence="1" id="KW-1133">Transmembrane helix</keyword>
<dbReference type="OrthoDB" id="6911758at2"/>
<dbReference type="STRING" id="1796497.GCE9029_01606"/>
<keyword evidence="1" id="KW-0812">Transmembrane</keyword>
<evidence type="ECO:0000256" key="1">
    <source>
        <dbReference type="SAM" id="Phobius"/>
    </source>
</evidence>